<dbReference type="PROSITE" id="PS00761">
    <property type="entry name" value="SPASE_I_3"/>
    <property type="match status" value="1"/>
</dbReference>
<dbReference type="Pfam" id="PF10502">
    <property type="entry name" value="Peptidase_S26"/>
    <property type="match status" value="1"/>
</dbReference>
<evidence type="ECO:0000256" key="6">
    <source>
        <dbReference type="ARBA" id="ARBA00022801"/>
    </source>
</evidence>
<evidence type="ECO:0000256" key="1">
    <source>
        <dbReference type="ARBA" id="ARBA00000677"/>
    </source>
</evidence>
<dbReference type="Gene3D" id="2.10.109.10">
    <property type="entry name" value="Umud Fragment, subunit A"/>
    <property type="match status" value="1"/>
</dbReference>
<dbReference type="EMBL" id="JBHSRI010000002">
    <property type="protein sequence ID" value="MFC6038044.1"/>
    <property type="molecule type" value="Genomic_DNA"/>
</dbReference>
<dbReference type="InterPro" id="IPR019757">
    <property type="entry name" value="Pept_S26A_signal_pept_1_Lys-AS"/>
</dbReference>
<keyword evidence="7" id="KW-0812">Transmembrane</keyword>
<dbReference type="InterPro" id="IPR000223">
    <property type="entry name" value="Pept_S26A_signal_pept_1"/>
</dbReference>
<feature type="transmembrane region" description="Helical" evidence="7">
    <location>
        <begin position="12"/>
        <end position="35"/>
    </location>
</feature>
<evidence type="ECO:0000256" key="5">
    <source>
        <dbReference type="ARBA" id="ARBA00022670"/>
    </source>
</evidence>
<sequence>MSSLKQEAWEWAKAIIIGLLIIVVIRSLVVTNYSVSGQSMQPTLQNTDKVLVSKISYSIGDIERLDVLVFHTDENEDYVKRIIGLPGDVITYYNDKLFINDKRVEEPFLQSYDAYRDPNDRLTENFTLQTLTGVVRIPPDSYFVLGDNRRQSLDSRYFQFVKKDDIVGKVVARYWPLDTATIDFTGKNPE</sequence>
<dbReference type="PANTHER" id="PTHR43390">
    <property type="entry name" value="SIGNAL PEPTIDASE I"/>
    <property type="match status" value="1"/>
</dbReference>
<keyword evidence="6 7" id="KW-0378">Hydrolase</keyword>
<evidence type="ECO:0000313" key="11">
    <source>
        <dbReference type="Proteomes" id="UP001596170"/>
    </source>
</evidence>
<evidence type="ECO:0000256" key="7">
    <source>
        <dbReference type="RuleBase" id="RU003993"/>
    </source>
</evidence>
<dbReference type="CDD" id="cd06530">
    <property type="entry name" value="S26_SPase_I"/>
    <property type="match status" value="1"/>
</dbReference>
<organism evidence="10 11">
    <name type="scientific">Paenisporosarcina macmurdoensis</name>
    <dbReference type="NCBI Taxonomy" id="212659"/>
    <lineage>
        <taxon>Bacteria</taxon>
        <taxon>Bacillati</taxon>
        <taxon>Bacillota</taxon>
        <taxon>Bacilli</taxon>
        <taxon>Bacillales</taxon>
        <taxon>Caryophanaceae</taxon>
        <taxon>Paenisporosarcina</taxon>
    </lineage>
</organism>
<keyword evidence="7" id="KW-0472">Membrane</keyword>
<dbReference type="PROSITE" id="PS00760">
    <property type="entry name" value="SPASE_I_2"/>
    <property type="match status" value="1"/>
</dbReference>
<comment type="catalytic activity">
    <reaction evidence="1 7">
        <text>Cleavage of hydrophobic, N-terminal signal or leader sequences from secreted and periplasmic proteins.</text>
        <dbReference type="EC" id="3.4.21.89"/>
    </reaction>
</comment>
<dbReference type="PROSITE" id="PS00501">
    <property type="entry name" value="SPASE_I_1"/>
    <property type="match status" value="1"/>
</dbReference>
<dbReference type="InterPro" id="IPR019758">
    <property type="entry name" value="Pept_S26A_signal_pept_1_CS"/>
</dbReference>
<protein>
    <recommendedName>
        <fullName evidence="4 7">Signal peptidase I</fullName>
        <ecNumber evidence="4 7">3.4.21.89</ecNumber>
    </recommendedName>
</protein>
<proteinExistence type="inferred from homology"/>
<dbReference type="PANTHER" id="PTHR43390:SF1">
    <property type="entry name" value="CHLOROPLAST PROCESSING PEPTIDASE"/>
    <property type="match status" value="1"/>
</dbReference>
<evidence type="ECO:0000256" key="8">
    <source>
        <dbReference type="RuleBase" id="RU362042"/>
    </source>
</evidence>
<dbReference type="SUPFAM" id="SSF51306">
    <property type="entry name" value="LexA/Signal peptidase"/>
    <property type="match status" value="1"/>
</dbReference>
<dbReference type="EC" id="3.4.21.89" evidence="4 7"/>
<dbReference type="NCBIfam" id="TIGR02227">
    <property type="entry name" value="sigpep_I_bact"/>
    <property type="match status" value="1"/>
</dbReference>
<accession>A0ABW1L2P2</accession>
<keyword evidence="5 7" id="KW-0645">Protease</keyword>
<evidence type="ECO:0000256" key="2">
    <source>
        <dbReference type="ARBA" id="ARBA00004401"/>
    </source>
</evidence>
<dbReference type="RefSeq" id="WP_377732044.1">
    <property type="nucleotide sequence ID" value="NZ_JBHSRI010000002.1"/>
</dbReference>
<dbReference type="InterPro" id="IPR036286">
    <property type="entry name" value="LexA/Signal_pep-like_sf"/>
</dbReference>
<dbReference type="InterPro" id="IPR019756">
    <property type="entry name" value="Pept_S26A_signal_pept_1_Ser-AS"/>
</dbReference>
<evidence type="ECO:0000256" key="4">
    <source>
        <dbReference type="ARBA" id="ARBA00013208"/>
    </source>
</evidence>
<keyword evidence="11" id="KW-1185">Reference proteome</keyword>
<dbReference type="Proteomes" id="UP001596170">
    <property type="component" value="Unassembled WGS sequence"/>
</dbReference>
<comment type="similarity">
    <text evidence="3 8">Belongs to the peptidase S26 family.</text>
</comment>
<evidence type="ECO:0000256" key="3">
    <source>
        <dbReference type="ARBA" id="ARBA00009370"/>
    </source>
</evidence>
<dbReference type="PRINTS" id="PR00727">
    <property type="entry name" value="LEADERPTASE"/>
</dbReference>
<comment type="caution">
    <text evidence="10">The sequence shown here is derived from an EMBL/GenBank/DDBJ whole genome shotgun (WGS) entry which is preliminary data.</text>
</comment>
<evidence type="ECO:0000313" key="10">
    <source>
        <dbReference type="EMBL" id="MFC6038044.1"/>
    </source>
</evidence>
<dbReference type="GO" id="GO:0009003">
    <property type="term" value="F:signal peptidase activity"/>
    <property type="evidence" value="ECO:0007669"/>
    <property type="project" value="UniProtKB-EC"/>
</dbReference>
<dbReference type="InterPro" id="IPR019533">
    <property type="entry name" value="Peptidase_S26"/>
</dbReference>
<evidence type="ECO:0000259" key="9">
    <source>
        <dbReference type="Pfam" id="PF10502"/>
    </source>
</evidence>
<name>A0ABW1L2P2_9BACL</name>
<keyword evidence="7" id="KW-1133">Transmembrane helix</keyword>
<feature type="domain" description="Peptidase S26" evidence="9">
    <location>
        <begin position="9"/>
        <end position="175"/>
    </location>
</feature>
<comment type="subcellular location">
    <subcellularLocation>
        <location evidence="2">Cell membrane</location>
        <topology evidence="2">Single-pass type II membrane protein</topology>
    </subcellularLocation>
    <subcellularLocation>
        <location evidence="8">Membrane</location>
        <topology evidence="8">Single-pass type II membrane protein</topology>
    </subcellularLocation>
</comment>
<reference evidence="11" key="1">
    <citation type="journal article" date="2019" name="Int. J. Syst. Evol. Microbiol.">
        <title>The Global Catalogue of Microorganisms (GCM) 10K type strain sequencing project: providing services to taxonomists for standard genome sequencing and annotation.</title>
        <authorList>
            <consortium name="The Broad Institute Genomics Platform"/>
            <consortium name="The Broad Institute Genome Sequencing Center for Infectious Disease"/>
            <person name="Wu L."/>
            <person name="Ma J."/>
        </authorList>
    </citation>
    <scope>NUCLEOTIDE SEQUENCE [LARGE SCALE GENOMIC DNA]</scope>
    <source>
        <strain evidence="11">CCUG 54527</strain>
    </source>
</reference>
<gene>
    <name evidence="10" type="primary">lepB</name>
    <name evidence="10" type="ORF">ACFPYN_01125</name>
</gene>